<organism evidence="5 6">
    <name type="scientific">Pedobacter panaciterrae</name>
    <dbReference type="NCBI Taxonomy" id="363849"/>
    <lineage>
        <taxon>Bacteria</taxon>
        <taxon>Pseudomonadati</taxon>
        <taxon>Bacteroidota</taxon>
        <taxon>Sphingobacteriia</taxon>
        <taxon>Sphingobacteriales</taxon>
        <taxon>Sphingobacteriaceae</taxon>
        <taxon>Pedobacter</taxon>
    </lineage>
</organism>
<keyword evidence="2" id="KW-0521">NADP</keyword>
<evidence type="ECO:0000313" key="5">
    <source>
        <dbReference type="EMBL" id="MEJ2901722.1"/>
    </source>
</evidence>
<evidence type="ECO:0000256" key="1">
    <source>
        <dbReference type="ARBA" id="ARBA00005104"/>
    </source>
</evidence>
<comment type="pathway">
    <text evidence="1">Cofactor biosynthesis; riboflavin biosynthesis.</text>
</comment>
<proteinExistence type="predicted"/>
<evidence type="ECO:0000313" key="6">
    <source>
        <dbReference type="Proteomes" id="UP001378956"/>
    </source>
</evidence>
<reference evidence="5 6" key="1">
    <citation type="submission" date="2024-03" db="EMBL/GenBank/DDBJ databases">
        <title>Sequence of Lycoming College Course Isolates.</title>
        <authorList>
            <person name="Plotts O."/>
            <person name="Newman J."/>
        </authorList>
    </citation>
    <scope>NUCLEOTIDE SEQUENCE [LARGE SCALE GENOMIC DNA]</scope>
    <source>
        <strain evidence="5 6">CJB-3</strain>
    </source>
</reference>
<dbReference type="SUPFAM" id="SSF53597">
    <property type="entry name" value="Dihydrofolate reductase-like"/>
    <property type="match status" value="1"/>
</dbReference>
<protein>
    <submittedName>
        <fullName evidence="5">Dihydrofolate reductase family protein</fullName>
    </submittedName>
</protein>
<dbReference type="Pfam" id="PF01872">
    <property type="entry name" value="RibD_C"/>
    <property type="match status" value="1"/>
</dbReference>
<dbReference type="InterPro" id="IPR050765">
    <property type="entry name" value="Riboflavin_Biosynth_HTPR"/>
</dbReference>
<keyword evidence="6" id="KW-1185">Reference proteome</keyword>
<keyword evidence="3" id="KW-0560">Oxidoreductase</keyword>
<feature type="domain" description="Bacterial bifunctional deaminase-reductase C-terminal" evidence="4">
    <location>
        <begin position="4"/>
        <end position="227"/>
    </location>
</feature>
<dbReference type="EMBL" id="JBBEUB010000001">
    <property type="protein sequence ID" value="MEJ2901722.1"/>
    <property type="molecule type" value="Genomic_DNA"/>
</dbReference>
<dbReference type="Proteomes" id="UP001378956">
    <property type="component" value="Unassembled WGS sequence"/>
</dbReference>
<dbReference type="PANTHER" id="PTHR38011:SF7">
    <property type="entry name" value="2,5-DIAMINO-6-RIBOSYLAMINO-4(3H)-PYRIMIDINONE 5'-PHOSPHATE REDUCTASE"/>
    <property type="match status" value="1"/>
</dbReference>
<sequence length="238" mass="26291">MKSKITCHMISSVDGRLQHERYSDMFSGKSRDVVVDAYMQQSSAFNGNGWMVGRKSVQELLFPGTFSHENLSPAKSTTTHIAPKSSPRAAIVVDPKGRIEYSENKIMGEDIITILGKDVSEQYLETLRAKEISYVFGGSDGYNLKEAVDTLYNEFGMEHILLEGGGSLNGSFLKAGLIDELSVMIYPGIDGLSGISSIFEYFGEQGELPAEGQTLELISVKELNDGIVWLQYKFHKKA</sequence>
<dbReference type="InterPro" id="IPR002734">
    <property type="entry name" value="RibDG_C"/>
</dbReference>
<accession>A0ABU8NHJ6</accession>
<dbReference type="InterPro" id="IPR024072">
    <property type="entry name" value="DHFR-like_dom_sf"/>
</dbReference>
<gene>
    <name evidence="5" type="ORF">WAE58_04775</name>
</gene>
<dbReference type="RefSeq" id="WP_337715583.1">
    <property type="nucleotide sequence ID" value="NZ_JBBEUB010000001.1"/>
</dbReference>
<comment type="caution">
    <text evidence="5">The sequence shown here is derived from an EMBL/GenBank/DDBJ whole genome shotgun (WGS) entry which is preliminary data.</text>
</comment>
<evidence type="ECO:0000259" key="4">
    <source>
        <dbReference type="Pfam" id="PF01872"/>
    </source>
</evidence>
<dbReference type="PANTHER" id="PTHR38011">
    <property type="entry name" value="DIHYDROFOLATE REDUCTASE FAMILY PROTEIN (AFU_ORTHOLOGUE AFUA_8G06820)"/>
    <property type="match status" value="1"/>
</dbReference>
<evidence type="ECO:0000256" key="2">
    <source>
        <dbReference type="ARBA" id="ARBA00022857"/>
    </source>
</evidence>
<evidence type="ECO:0000256" key="3">
    <source>
        <dbReference type="ARBA" id="ARBA00023002"/>
    </source>
</evidence>
<dbReference type="Gene3D" id="3.40.430.10">
    <property type="entry name" value="Dihydrofolate Reductase, subunit A"/>
    <property type="match status" value="1"/>
</dbReference>
<name>A0ABU8NHJ6_9SPHI</name>